<protein>
    <recommendedName>
        <fullName evidence="1">Retrotransposon gag domain-containing protein</fullName>
    </recommendedName>
</protein>
<evidence type="ECO:0000259" key="1">
    <source>
        <dbReference type="Pfam" id="PF03732"/>
    </source>
</evidence>
<dbReference type="Proteomes" id="UP001157006">
    <property type="component" value="Chromosome 1L"/>
</dbReference>
<accession>A0AAV0YY18</accession>
<evidence type="ECO:0000313" key="2">
    <source>
        <dbReference type="EMBL" id="CAI8591130.1"/>
    </source>
</evidence>
<organism evidence="2 3">
    <name type="scientific">Vicia faba</name>
    <name type="common">Broad bean</name>
    <name type="synonym">Faba vulgaris</name>
    <dbReference type="NCBI Taxonomy" id="3906"/>
    <lineage>
        <taxon>Eukaryota</taxon>
        <taxon>Viridiplantae</taxon>
        <taxon>Streptophyta</taxon>
        <taxon>Embryophyta</taxon>
        <taxon>Tracheophyta</taxon>
        <taxon>Spermatophyta</taxon>
        <taxon>Magnoliopsida</taxon>
        <taxon>eudicotyledons</taxon>
        <taxon>Gunneridae</taxon>
        <taxon>Pentapetalae</taxon>
        <taxon>rosids</taxon>
        <taxon>fabids</taxon>
        <taxon>Fabales</taxon>
        <taxon>Fabaceae</taxon>
        <taxon>Papilionoideae</taxon>
        <taxon>50 kb inversion clade</taxon>
        <taxon>NPAAA clade</taxon>
        <taxon>Hologalegina</taxon>
        <taxon>IRL clade</taxon>
        <taxon>Fabeae</taxon>
        <taxon>Vicia</taxon>
    </lineage>
</organism>
<keyword evidence="3" id="KW-1185">Reference proteome</keyword>
<feature type="domain" description="Retrotransposon gag" evidence="1">
    <location>
        <begin position="12"/>
        <end position="63"/>
    </location>
</feature>
<dbReference type="AlphaFoldDB" id="A0AAV0YY18"/>
<reference evidence="2 3" key="1">
    <citation type="submission" date="2023-01" db="EMBL/GenBank/DDBJ databases">
        <authorList>
            <person name="Kreplak J."/>
        </authorList>
    </citation>
    <scope>NUCLEOTIDE SEQUENCE [LARGE SCALE GENOMIC DNA]</scope>
</reference>
<dbReference type="PANTHER" id="PTHR34222">
    <property type="entry name" value="GAG_PRE-INTEGRS DOMAIN-CONTAINING PROTEIN"/>
    <property type="match status" value="1"/>
</dbReference>
<dbReference type="Pfam" id="PF03732">
    <property type="entry name" value="Retrotrans_gag"/>
    <property type="match status" value="1"/>
</dbReference>
<dbReference type="PANTHER" id="PTHR34222:SF100">
    <property type="entry name" value="CCHC-TYPE DOMAIN-CONTAINING PROTEIN"/>
    <property type="match status" value="1"/>
</dbReference>
<proteinExistence type="predicted"/>
<gene>
    <name evidence="2" type="ORF">VFH_I473560</name>
</gene>
<dbReference type="EMBL" id="OX451736">
    <property type="protein sequence ID" value="CAI8591130.1"/>
    <property type="molecule type" value="Genomic_DNA"/>
</dbReference>
<evidence type="ECO:0000313" key="3">
    <source>
        <dbReference type="Proteomes" id="UP001157006"/>
    </source>
</evidence>
<dbReference type="InterPro" id="IPR005162">
    <property type="entry name" value="Retrotrans_gag_dom"/>
</dbReference>
<sequence length="359" mass="40570">MSVQLAKYDIVKEVWDHLKCLYAQSNFAKQYQLKSDIRALKQNNMTIQEFYSSMTNLWDQLAIIESAKLKVVKAYTDQREEQCLVQFLMVLRDDFEDLRGGILHHNPLPNVDSVFNELLVEETRLKTRSNLISNKGVLSTPQSVFTAPFYKGKPQRRVEFVSKINFKSPSSNVVAAFTTIGSGSNHVYPYETTQIYDIVEQLQKLLATQSCAMFASSVKGIGSIFTPNLSFSNVYYIPNLTLSLASVSQFSKLTHIDPFGHNDNVYSDCDFENFITDTTTTPEADIPLVPTTFQEPPVVVDPPPPRYPSHGHKSTQLPSFVYLTYSASFASFLTSIHNLSEPSSYKEAILNPLWQQTVT</sequence>
<name>A0AAV0YY18_VICFA</name>